<evidence type="ECO:0000256" key="1">
    <source>
        <dbReference type="ARBA" id="ARBA00001974"/>
    </source>
</evidence>
<keyword evidence="7" id="KW-1185">Reference proteome</keyword>
<comment type="cofactor">
    <cofactor evidence="1">
        <name>FAD</name>
        <dbReference type="ChEBI" id="CHEBI:57692"/>
    </cofactor>
</comment>
<dbReference type="PANTHER" id="PTHR10961:SF7">
    <property type="entry name" value="FAD DEPENDENT OXIDOREDUCTASE DOMAIN-CONTAINING PROTEIN"/>
    <property type="match status" value="1"/>
</dbReference>
<evidence type="ECO:0000313" key="7">
    <source>
        <dbReference type="Proteomes" id="UP000262621"/>
    </source>
</evidence>
<keyword evidence="2" id="KW-0285">Flavoprotein</keyword>
<evidence type="ECO:0000256" key="3">
    <source>
        <dbReference type="ARBA" id="ARBA00022827"/>
    </source>
</evidence>
<keyword evidence="3" id="KW-0274">FAD</keyword>
<dbReference type="GO" id="GO:0008115">
    <property type="term" value="F:sarcosine oxidase activity"/>
    <property type="evidence" value="ECO:0007669"/>
    <property type="project" value="TreeGrafter"/>
</dbReference>
<dbReference type="Pfam" id="PF01266">
    <property type="entry name" value="DAO"/>
    <property type="match status" value="1"/>
</dbReference>
<dbReference type="Proteomes" id="UP000262621">
    <property type="component" value="Unassembled WGS sequence"/>
</dbReference>
<dbReference type="InterPro" id="IPR036188">
    <property type="entry name" value="FAD/NAD-bd_sf"/>
</dbReference>
<keyword evidence="4" id="KW-0560">Oxidoreductase</keyword>
<protein>
    <submittedName>
        <fullName evidence="6">FAD-dependent oxidoreductase</fullName>
    </submittedName>
</protein>
<sequence>MTGSEVFDIIVVGGGPVGLSTGWQAAAQGQRTLVLDRHGFFNERCGTSGAERHWRLQYTQEDLFRLTLETLPRWRRLESLAERTLIHEIGSLWFGDVDVETNEGQIAETMRVMDRLDVRYEALTARDIERRFGFANLPAHYAGFLQPDGGTLDVRGTLAAVYGLAQQEGCVLRGGERVLGLEPDADGVTVRTDRNEYRCAKVVLANGAEVNSLLAPLGCRIDIKLYEMALVTLRCRGHDVDFPFWFVFQQPTEEDTNLFYGFGRNPWSPSELVRLGPVFEVDPIDDADQTRGVPDPRHVARLSNWVGEHLPALDPAPAGASTCLAVLPGDPRRQFYLGLATGLVPDGHNIVLYSSGWGFKFVPLLGEVCVDLALTGQTQHDISRLAPTVPQEAAQ</sequence>
<dbReference type="GO" id="GO:0050660">
    <property type="term" value="F:flavin adenine dinucleotide binding"/>
    <property type="evidence" value="ECO:0007669"/>
    <property type="project" value="InterPro"/>
</dbReference>
<name>A0A372G4N6_9ACTN</name>
<dbReference type="OrthoDB" id="9806452at2"/>
<dbReference type="PANTHER" id="PTHR10961">
    <property type="entry name" value="PEROXISOMAL SARCOSINE OXIDASE"/>
    <property type="match status" value="1"/>
</dbReference>
<dbReference type="InterPro" id="IPR045170">
    <property type="entry name" value="MTOX"/>
</dbReference>
<feature type="domain" description="FAD dependent oxidoreductase" evidence="5">
    <location>
        <begin position="8"/>
        <end position="372"/>
    </location>
</feature>
<dbReference type="Gene3D" id="3.30.9.10">
    <property type="entry name" value="D-Amino Acid Oxidase, subunit A, domain 2"/>
    <property type="match status" value="1"/>
</dbReference>
<proteinExistence type="predicted"/>
<dbReference type="RefSeq" id="WP_117225900.1">
    <property type="nucleotide sequence ID" value="NZ_CP061725.1"/>
</dbReference>
<dbReference type="SUPFAM" id="SSF51905">
    <property type="entry name" value="FAD/NAD(P)-binding domain"/>
    <property type="match status" value="1"/>
</dbReference>
<gene>
    <name evidence="6" type="ORF">D0Q02_00125</name>
</gene>
<organism evidence="6 7">
    <name type="scientific">Micromonospora craniellae</name>
    <dbReference type="NCBI Taxonomy" id="2294034"/>
    <lineage>
        <taxon>Bacteria</taxon>
        <taxon>Bacillati</taxon>
        <taxon>Actinomycetota</taxon>
        <taxon>Actinomycetes</taxon>
        <taxon>Micromonosporales</taxon>
        <taxon>Micromonosporaceae</taxon>
        <taxon>Micromonospora</taxon>
    </lineage>
</organism>
<accession>A0A372G4N6</accession>
<comment type="caution">
    <text evidence="6">The sequence shown here is derived from an EMBL/GenBank/DDBJ whole genome shotgun (WGS) entry which is preliminary data.</text>
</comment>
<evidence type="ECO:0000256" key="4">
    <source>
        <dbReference type="ARBA" id="ARBA00023002"/>
    </source>
</evidence>
<evidence type="ECO:0000256" key="2">
    <source>
        <dbReference type="ARBA" id="ARBA00022630"/>
    </source>
</evidence>
<evidence type="ECO:0000259" key="5">
    <source>
        <dbReference type="Pfam" id="PF01266"/>
    </source>
</evidence>
<dbReference type="AlphaFoldDB" id="A0A372G4N6"/>
<dbReference type="Gene3D" id="3.50.50.60">
    <property type="entry name" value="FAD/NAD(P)-binding domain"/>
    <property type="match status" value="1"/>
</dbReference>
<dbReference type="InterPro" id="IPR006076">
    <property type="entry name" value="FAD-dep_OxRdtase"/>
</dbReference>
<dbReference type="EMBL" id="QVFU01000001">
    <property type="protein sequence ID" value="RFS47962.1"/>
    <property type="molecule type" value="Genomic_DNA"/>
</dbReference>
<reference evidence="6 7" key="1">
    <citation type="submission" date="2018-08" db="EMBL/GenBank/DDBJ databases">
        <title>Verrucosispora craniellae sp. nov., isolated from a marine sponge in the South China Sea.</title>
        <authorList>
            <person name="Li L."/>
            <person name="Lin H.W."/>
        </authorList>
    </citation>
    <scope>NUCLEOTIDE SEQUENCE [LARGE SCALE GENOMIC DNA]</scope>
    <source>
        <strain evidence="6 7">LHW63014</strain>
    </source>
</reference>
<evidence type="ECO:0000313" key="6">
    <source>
        <dbReference type="EMBL" id="RFS47962.1"/>
    </source>
</evidence>